<dbReference type="InterPro" id="IPR013103">
    <property type="entry name" value="RVT_2"/>
</dbReference>
<keyword evidence="5" id="KW-1185">Reference proteome</keyword>
<evidence type="ECO:0000313" key="4">
    <source>
        <dbReference type="EMBL" id="KAJ4782955.1"/>
    </source>
</evidence>
<comment type="caution">
    <text evidence="4">The sequence shown here is derived from an EMBL/GenBank/DDBJ whole genome shotgun (WGS) entry which is preliminary data.</text>
</comment>
<organism evidence="4 5">
    <name type="scientific">Rhynchospora pubera</name>
    <dbReference type="NCBI Taxonomy" id="906938"/>
    <lineage>
        <taxon>Eukaryota</taxon>
        <taxon>Viridiplantae</taxon>
        <taxon>Streptophyta</taxon>
        <taxon>Embryophyta</taxon>
        <taxon>Tracheophyta</taxon>
        <taxon>Spermatophyta</taxon>
        <taxon>Magnoliopsida</taxon>
        <taxon>Liliopsida</taxon>
        <taxon>Poales</taxon>
        <taxon>Cyperaceae</taxon>
        <taxon>Cyperoideae</taxon>
        <taxon>Rhynchosporeae</taxon>
        <taxon>Rhynchospora</taxon>
    </lineage>
</organism>
<dbReference type="Proteomes" id="UP001140206">
    <property type="component" value="Chromosome 3"/>
</dbReference>
<keyword evidence="1" id="KW-0645">Protease</keyword>
<name>A0AAV8ETZ7_9POAL</name>
<feature type="domain" description="Integrase catalytic" evidence="3">
    <location>
        <begin position="528"/>
        <end position="690"/>
    </location>
</feature>
<dbReference type="SUPFAM" id="SSF56672">
    <property type="entry name" value="DNA/RNA polymerases"/>
    <property type="match status" value="1"/>
</dbReference>
<keyword evidence="1" id="KW-0064">Aspartyl protease</keyword>
<protein>
    <submittedName>
        <fullName evidence="4">Gag/pol</fullName>
    </submittedName>
</protein>
<feature type="region of interest" description="Disordered" evidence="2">
    <location>
        <begin position="220"/>
        <end position="281"/>
    </location>
</feature>
<dbReference type="SUPFAM" id="SSF53098">
    <property type="entry name" value="Ribonuclease H-like"/>
    <property type="match status" value="1"/>
</dbReference>
<dbReference type="InterPro" id="IPR012337">
    <property type="entry name" value="RNaseH-like_sf"/>
</dbReference>
<dbReference type="CDD" id="cd09272">
    <property type="entry name" value="RNase_HI_RT_Ty1"/>
    <property type="match status" value="1"/>
</dbReference>
<reference evidence="4" key="1">
    <citation type="submission" date="2022-08" db="EMBL/GenBank/DDBJ databases">
        <authorList>
            <person name="Marques A."/>
        </authorList>
    </citation>
    <scope>NUCLEOTIDE SEQUENCE</scope>
    <source>
        <strain evidence="4">RhyPub2mFocal</strain>
        <tissue evidence="4">Leaves</tissue>
    </source>
</reference>
<dbReference type="InterPro" id="IPR001584">
    <property type="entry name" value="Integrase_cat-core"/>
</dbReference>
<dbReference type="InterPro" id="IPR036397">
    <property type="entry name" value="RNaseH_sf"/>
</dbReference>
<feature type="compositionally biased region" description="Polar residues" evidence="2">
    <location>
        <begin position="262"/>
        <end position="271"/>
    </location>
</feature>
<dbReference type="InterPro" id="IPR043502">
    <property type="entry name" value="DNA/RNA_pol_sf"/>
</dbReference>
<gene>
    <name evidence="4" type="ORF">LUZ62_067212</name>
</gene>
<feature type="compositionally biased region" description="Polar residues" evidence="2">
    <location>
        <begin position="817"/>
        <end position="835"/>
    </location>
</feature>
<accession>A0AAV8ETZ7</accession>
<dbReference type="GO" id="GO:0015074">
    <property type="term" value="P:DNA integration"/>
    <property type="evidence" value="ECO:0007669"/>
    <property type="project" value="InterPro"/>
</dbReference>
<proteinExistence type="predicted"/>
<feature type="compositionally biased region" description="Polar residues" evidence="2">
    <location>
        <begin position="233"/>
        <end position="248"/>
    </location>
</feature>
<dbReference type="Pfam" id="PF25597">
    <property type="entry name" value="SH3_retrovirus"/>
    <property type="match status" value="1"/>
</dbReference>
<dbReference type="Pfam" id="PF07727">
    <property type="entry name" value="RVT_2"/>
    <property type="match status" value="1"/>
</dbReference>
<keyword evidence="1" id="KW-0378">Hydrolase</keyword>
<evidence type="ECO:0000313" key="5">
    <source>
        <dbReference type="Proteomes" id="UP001140206"/>
    </source>
</evidence>
<dbReference type="InterPro" id="IPR025724">
    <property type="entry name" value="GAG-pre-integrase_dom"/>
</dbReference>
<dbReference type="PANTHER" id="PTHR11439:SF455">
    <property type="entry name" value="RLK (RECEPTOR-LIKE PROTEIN KINASE) 8, PUTATIVE-RELATED"/>
    <property type="match status" value="1"/>
</dbReference>
<evidence type="ECO:0000256" key="1">
    <source>
        <dbReference type="ARBA" id="ARBA00022750"/>
    </source>
</evidence>
<dbReference type="Pfam" id="PF22936">
    <property type="entry name" value="Pol_BBD"/>
    <property type="match status" value="1"/>
</dbReference>
<dbReference type="GO" id="GO:0003676">
    <property type="term" value="F:nucleic acid binding"/>
    <property type="evidence" value="ECO:0007669"/>
    <property type="project" value="InterPro"/>
</dbReference>
<dbReference type="Pfam" id="PF13976">
    <property type="entry name" value="gag_pre-integrs"/>
    <property type="match status" value="1"/>
</dbReference>
<dbReference type="PROSITE" id="PS50994">
    <property type="entry name" value="INTEGRASE"/>
    <property type="match status" value="1"/>
</dbReference>
<evidence type="ECO:0000259" key="3">
    <source>
        <dbReference type="PROSITE" id="PS50994"/>
    </source>
</evidence>
<dbReference type="InterPro" id="IPR054722">
    <property type="entry name" value="PolX-like_BBD"/>
</dbReference>
<dbReference type="Pfam" id="PF14223">
    <property type="entry name" value="Retrotran_gag_2"/>
    <property type="match status" value="1"/>
</dbReference>
<dbReference type="GO" id="GO:0004190">
    <property type="term" value="F:aspartic-type endopeptidase activity"/>
    <property type="evidence" value="ECO:0007669"/>
    <property type="project" value="UniProtKB-KW"/>
</dbReference>
<feature type="region of interest" description="Disordered" evidence="2">
    <location>
        <begin position="814"/>
        <end position="887"/>
    </location>
</feature>
<dbReference type="EMBL" id="JAMFTS010000003">
    <property type="protein sequence ID" value="KAJ4782955.1"/>
    <property type="molecule type" value="Genomic_DNA"/>
</dbReference>
<feature type="compositionally biased region" description="Low complexity" evidence="2">
    <location>
        <begin position="843"/>
        <end position="870"/>
    </location>
</feature>
<evidence type="ECO:0000256" key="2">
    <source>
        <dbReference type="SAM" id="MobiDB-lite"/>
    </source>
</evidence>
<sequence>MAPPEHSGFLAQAPPMVFLNLPIHTKLTRLNFLAWRSQIEPLLHAYGLSNFINSPPMSPSAVHSGSGQVQLNPDYLSWYKQDQMILAWLRTSFSESVLAQVVSCSTTFDLWRTLTQSFSASSRARLTELKTKLQTATKGGGSCADFIQQIRAIADELAFIGCPISDQDLVLTLLRGLGTDFNAFVVAVNTRAEQISFVEVQSLLLSHESLLLAQVTPSSSLPSSTQPAAFYAQNPTNNNRSGNQQRGFRQNRSRGSRPPHNNGRSRFSGHQSGPVAVPADNTNSKNETCQICYKRGHTVRQCWWRCDMRYTDEFQANPAPLPPAGAPQAHVAQTSNSSGGATDWFLDSGATHHVTSDINNLSSFESYEGTDQLHIGDGKGLQITHVGSAIIYLGTKSIMLSNVLLVPGFTKNLISLSAILSDNQLTIAFHSCFCIIKDSLTSKILLQTRACNGLYLMTTTAHGLPQAFLGEKVAADLWHSRLGHPSFTVTRKIIVDNNLPCNKSEFHMCTACSLAKSHKLPFTCSNTVSYAPLELVHADVWGPAPVVTTNGFRYYLVFVDDFTKFVWIFFLHSKDEVLQVFTNFKLQVENLLSSSIKILRTDGGTEFKPIAKRFPQLVHQVTCPYTPEQNGVAERKHRHIVELSLAAISHASLPLRLWDEVFSSTVYLINHLPPANFSTPSPFELLFNRSPDYLSLRVLGSQCFPYTRPYNQHKLQPRSLVCVFIGYAMSQKGYRCLHIPSGRIFVSRHVIFNEQIFPFHSESVSTPAASTECNTILWAPVLNSRCSGPPTSSDTMPSSSGPIDVLAQSDSCVARPVSSTSAQPPQRYPDSNSAARESDQALASPVPSTSVSPPTPAHSTSVPPTSSTAPLAIQSSHSMVTRSKDNTRRSKKFPDFVAYVATTPADSDPFTFAQASKVPHWQEAMNKEFQALLDNNTWVLVPPPENQNVVGCKWIFKTKRHADGTVERYKARLVAKGFTQEEGVDYFDTFSPVVRPTTIRIVLSIAVSNHWVIRQLDVNNAFLHGELHETVYMRQPPGFVSTSSPSHVCLLKKALYGLKQSPRAWFHTLSAVLLELGFHGSKFDPSLFIAHQNSQTTIVLVYVDDIIITGSSSSRVTALIATLQQRFALKDLGALHFFLGIAVHYTKAGVLLSQKQYILDLLCRTHMANAQPMSTPMAVNSSISKYDGEPFHDPKLYRAVVGALQYITITRPDITFPVNKCSQFMHSPTTVHWSSVKRILRYLKGSADHGLLLKPSTSPLLHAYTDSDWAGCPDDRRSTSAFCIYLGRNLISWSSKKQPTVSKSSTEAEYRSLALAGAELIWVQYILQELLVKMPQPPVLWCDNIGATYLASNPMFHARTKHVEIDFHFIRERVVNKELVVKFISSKDQIADGLTKGLTVNRFLDIRDKLMVYCEPSA</sequence>
<dbReference type="InterPro" id="IPR057670">
    <property type="entry name" value="SH3_retrovirus"/>
</dbReference>
<feature type="region of interest" description="Disordered" evidence="2">
    <location>
        <begin position="318"/>
        <end position="337"/>
    </location>
</feature>
<dbReference type="Gene3D" id="3.30.420.10">
    <property type="entry name" value="Ribonuclease H-like superfamily/Ribonuclease H"/>
    <property type="match status" value="1"/>
</dbReference>
<dbReference type="PANTHER" id="PTHR11439">
    <property type="entry name" value="GAG-POL-RELATED RETROTRANSPOSON"/>
    <property type="match status" value="1"/>
</dbReference>